<feature type="region of interest" description="Disordered" evidence="1">
    <location>
        <begin position="51"/>
        <end position="96"/>
    </location>
</feature>
<dbReference type="EMBL" id="MLJW01007735">
    <property type="protein sequence ID" value="OIQ64918.1"/>
    <property type="molecule type" value="Genomic_DNA"/>
</dbReference>
<evidence type="ECO:0000313" key="2">
    <source>
        <dbReference type="EMBL" id="OIQ64918.1"/>
    </source>
</evidence>
<protein>
    <submittedName>
        <fullName evidence="2">Uncharacterized protein</fullName>
    </submittedName>
</protein>
<comment type="caution">
    <text evidence="2">The sequence shown here is derived from an EMBL/GenBank/DDBJ whole genome shotgun (WGS) entry which is preliminary data.</text>
</comment>
<name>A0A1J5P1E3_9ZZZZ</name>
<dbReference type="AlphaFoldDB" id="A0A1J5P1E3"/>
<accession>A0A1J5P1E3</accession>
<proteinExistence type="predicted"/>
<gene>
    <name evidence="2" type="ORF">GALL_535290</name>
</gene>
<reference evidence="2" key="1">
    <citation type="submission" date="2016-10" db="EMBL/GenBank/DDBJ databases">
        <title>Sequence of Gallionella enrichment culture.</title>
        <authorList>
            <person name="Poehlein A."/>
            <person name="Muehling M."/>
            <person name="Daniel R."/>
        </authorList>
    </citation>
    <scope>NUCLEOTIDE SEQUENCE</scope>
</reference>
<evidence type="ECO:0000256" key="1">
    <source>
        <dbReference type="SAM" id="MobiDB-lite"/>
    </source>
</evidence>
<organism evidence="2">
    <name type="scientific">mine drainage metagenome</name>
    <dbReference type="NCBI Taxonomy" id="410659"/>
    <lineage>
        <taxon>unclassified sequences</taxon>
        <taxon>metagenomes</taxon>
        <taxon>ecological metagenomes</taxon>
    </lineage>
</organism>
<feature type="compositionally biased region" description="Polar residues" evidence="1">
    <location>
        <begin position="57"/>
        <end position="69"/>
    </location>
</feature>
<sequence length="96" mass="9834">MLVTAPSTVSGTPSAPKATGAVLKINVKVSASSAGNPRLMSSALVIATGVPKPAMPSSRQPKENATTSSTKRRSLGRCSSIHSRNASKRPDFTATL</sequence>